<dbReference type="Gene3D" id="1.20.120.1560">
    <property type="match status" value="1"/>
</dbReference>
<protein>
    <submittedName>
        <fullName evidence="5">Glutamine synthetase type III</fullName>
    </submittedName>
</protein>
<evidence type="ECO:0000313" key="5">
    <source>
        <dbReference type="EMBL" id="REI39960.1"/>
    </source>
</evidence>
<dbReference type="Pfam" id="PF18318">
    <property type="entry name" value="Gln-synt_C-ter"/>
    <property type="match status" value="1"/>
</dbReference>
<keyword evidence="6" id="KW-1185">Reference proteome</keyword>
<reference evidence="5 6" key="1">
    <citation type="submission" date="2018-08" db="EMBL/GenBank/DDBJ databases">
        <title>Draft genome sequence of Psychrilyobacter sp. strain SD5 isolated from Black Sea water.</title>
        <authorList>
            <person name="Yadav S."/>
            <person name="Villanueva L."/>
            <person name="Damste J.S.S."/>
        </authorList>
    </citation>
    <scope>NUCLEOTIDE SEQUENCE [LARGE SCALE GENOMIC DNA]</scope>
    <source>
        <strain evidence="5 6">SD5</strain>
    </source>
</reference>
<comment type="caution">
    <text evidence="5">The sequence shown here is derived from an EMBL/GenBank/DDBJ whole genome shotgun (WGS) entry which is preliminary data.</text>
</comment>
<dbReference type="PANTHER" id="PTHR42974:SF1">
    <property type="entry name" value="TYPE-3 GLUTAMINE SYNTHETASE"/>
    <property type="match status" value="1"/>
</dbReference>
<dbReference type="InterPro" id="IPR027303">
    <property type="entry name" value="Gln_synth_gly_rich_site"/>
</dbReference>
<dbReference type="PROSITE" id="PS51987">
    <property type="entry name" value="GS_CATALYTIC"/>
    <property type="match status" value="1"/>
</dbReference>
<dbReference type="Pfam" id="PF00120">
    <property type="entry name" value="Gln-synt_C"/>
    <property type="match status" value="1"/>
</dbReference>
<dbReference type="PROSITE" id="PS00181">
    <property type="entry name" value="GLNA_ATP"/>
    <property type="match status" value="1"/>
</dbReference>
<sequence>MKKIITETKSLPEIYGDYCFDKTTLRQRVPKSVFKEFLEVQNGRKELTLSIAEVVANAMKDWAIEKGATHYTHWFQPLNGLTAEKHDSFVSPIGDGQIIMEFSGKELIKGESDASSFPSGGLRSTFEARGYTAWDTTSPAFLKDDNTGITLYIPTAFVAYTGEALDKKVPLLRSMNAIEKQALRILRILGNNTSKHITTCLGAEQEYFLVEKNLFNKRLDLAHTGRTLFGAKPAKSQELRSHYYGTIEERVAAFMRELDFELWRLGIPSKTKHNEVAPNQFELAPIYSTTNVATDQNQLVMDTINKMASRHDLVALLHEKPFADVNGSGKHNNWSLATDDGINLFEPGKNPKENAQFLIFIAAVIKAVDKYAPLLRLSTASASNDNRLGGHEAPPAIISIFLGDELETIFKKTDEKLKTRNKLEIGVDSLPKLPMDITDRNRTSPFAFTGNKFEFRMPGSSQSTSTPNVMLNTIMADVLKEFADELEGMEDKTKGIQKLVSKTYKEHKRIIFSGNGYGEEWVKEAEKRGLPNLKSTTDALGAYTTPETIELFGRHGVLSEGELISRYNIYAENYYTQIVTESTVMIKMAVQDIYPASNRYALELAEIIKKSSKILGEEFTVTQEELLAYILKNNAELYKSSKKLEEKLEELNNLENITLRVNFTKDELLPLMKKLRTHGDNLEGVVEHKMWPFPTYEELLFKL</sequence>
<evidence type="ECO:0000259" key="3">
    <source>
        <dbReference type="PROSITE" id="PS51986"/>
    </source>
</evidence>
<dbReference type="SMART" id="SM01230">
    <property type="entry name" value="Gln-synt_C"/>
    <property type="match status" value="1"/>
</dbReference>
<dbReference type="InterPro" id="IPR008147">
    <property type="entry name" value="Gln_synt_N"/>
</dbReference>
<dbReference type="InterPro" id="IPR052725">
    <property type="entry name" value="GS_Type-3"/>
</dbReference>
<feature type="domain" description="GS beta-grasp" evidence="3">
    <location>
        <begin position="69"/>
        <end position="162"/>
    </location>
</feature>
<dbReference type="PROSITE" id="PS51986">
    <property type="entry name" value="GS_BETA_GRASP"/>
    <property type="match status" value="1"/>
</dbReference>
<feature type="domain" description="GS catalytic" evidence="4">
    <location>
        <begin position="178"/>
        <end position="593"/>
    </location>
</feature>
<dbReference type="PANTHER" id="PTHR42974">
    <property type="entry name" value="GLUTAMINE SYNTHETASE"/>
    <property type="match status" value="1"/>
</dbReference>
<evidence type="ECO:0000313" key="6">
    <source>
        <dbReference type="Proteomes" id="UP000263486"/>
    </source>
</evidence>
<proteinExistence type="inferred from homology"/>
<dbReference type="InterPro" id="IPR008146">
    <property type="entry name" value="Gln_synth_cat_dom"/>
</dbReference>
<dbReference type="InterPro" id="IPR014746">
    <property type="entry name" value="Gln_synth/guanido_kin_cat_dom"/>
</dbReference>
<dbReference type="InterPro" id="IPR040577">
    <property type="entry name" value="Gln-synt_C"/>
</dbReference>
<name>A0ABX9KF87_9FUSO</name>
<accession>A0ABX9KF87</accession>
<dbReference type="Proteomes" id="UP000263486">
    <property type="component" value="Unassembled WGS sequence"/>
</dbReference>
<dbReference type="SUPFAM" id="SSF55931">
    <property type="entry name" value="Glutamine synthetase/guanido kinase"/>
    <property type="match status" value="1"/>
</dbReference>
<evidence type="ECO:0000259" key="4">
    <source>
        <dbReference type="PROSITE" id="PS51987"/>
    </source>
</evidence>
<dbReference type="Gene3D" id="3.30.590.10">
    <property type="entry name" value="Glutamine synthetase/guanido kinase, catalytic domain"/>
    <property type="match status" value="1"/>
</dbReference>
<evidence type="ECO:0000256" key="2">
    <source>
        <dbReference type="RuleBase" id="RU000384"/>
    </source>
</evidence>
<organism evidence="5 6">
    <name type="scientific">Psychrilyobacter piezotolerans</name>
    <dbReference type="NCBI Taxonomy" id="2293438"/>
    <lineage>
        <taxon>Bacteria</taxon>
        <taxon>Fusobacteriati</taxon>
        <taxon>Fusobacteriota</taxon>
        <taxon>Fusobacteriia</taxon>
        <taxon>Fusobacteriales</taxon>
        <taxon>Fusobacteriaceae</taxon>
        <taxon>Psychrilyobacter</taxon>
    </lineage>
</organism>
<dbReference type="RefSeq" id="WP_114643266.1">
    <property type="nucleotide sequence ID" value="NZ_JAACIO010000026.1"/>
</dbReference>
<dbReference type="Pfam" id="PF12437">
    <property type="entry name" value="GSIII_N"/>
    <property type="match status" value="1"/>
</dbReference>
<dbReference type="InterPro" id="IPR022147">
    <property type="entry name" value="GSIII_N"/>
</dbReference>
<evidence type="ECO:0000256" key="1">
    <source>
        <dbReference type="PROSITE-ProRule" id="PRU01330"/>
    </source>
</evidence>
<dbReference type="EMBL" id="QUAJ01000027">
    <property type="protein sequence ID" value="REI39960.1"/>
    <property type="molecule type" value="Genomic_DNA"/>
</dbReference>
<gene>
    <name evidence="5" type="ORF">DYH56_12775</name>
</gene>
<comment type="similarity">
    <text evidence="1 2">Belongs to the glutamine synthetase family.</text>
</comment>